<comment type="function">
    <text evidence="9">Site-specific tyrosine recombinase, which acts by catalyzing the cutting and rejoining of the recombining DNA molecules. The XerC-XerD complex is essential to convert dimers of the bacterial chromosome into monomers to permit their segregation at cell division. It also contributes to the segregational stability of plasmids.</text>
</comment>
<dbReference type="AlphaFoldDB" id="A0A1H0RMK3"/>
<dbReference type="Gene3D" id="1.10.150.130">
    <property type="match status" value="1"/>
</dbReference>
<evidence type="ECO:0000256" key="3">
    <source>
        <dbReference type="ARBA" id="ARBA00022618"/>
    </source>
</evidence>
<feature type="active site" evidence="9">
    <location>
        <position position="269"/>
    </location>
</feature>
<dbReference type="InterPro" id="IPR010998">
    <property type="entry name" value="Integrase_recombinase_N"/>
</dbReference>
<feature type="active site" description="O-(3'-phospho-DNA)-tyrosine intermediate" evidence="9">
    <location>
        <position position="304"/>
    </location>
</feature>
<organism evidence="12 13">
    <name type="scientific">Nakamurella panacisegetis</name>
    <dbReference type="NCBI Taxonomy" id="1090615"/>
    <lineage>
        <taxon>Bacteria</taxon>
        <taxon>Bacillati</taxon>
        <taxon>Actinomycetota</taxon>
        <taxon>Actinomycetes</taxon>
        <taxon>Nakamurellales</taxon>
        <taxon>Nakamurellaceae</taxon>
        <taxon>Nakamurella</taxon>
    </lineage>
</organism>
<feature type="active site" evidence="9">
    <location>
        <position position="198"/>
    </location>
</feature>
<keyword evidence="6 9" id="KW-0238">DNA-binding</keyword>
<dbReference type="Proteomes" id="UP000198741">
    <property type="component" value="Chromosome I"/>
</dbReference>
<dbReference type="GO" id="GO:0051301">
    <property type="term" value="P:cell division"/>
    <property type="evidence" value="ECO:0007669"/>
    <property type="project" value="UniProtKB-KW"/>
</dbReference>
<dbReference type="RefSeq" id="WP_269457458.1">
    <property type="nucleotide sequence ID" value="NZ_LT629710.1"/>
</dbReference>
<dbReference type="GO" id="GO:0006313">
    <property type="term" value="P:DNA transposition"/>
    <property type="evidence" value="ECO:0007669"/>
    <property type="project" value="UniProtKB-UniRule"/>
</dbReference>
<dbReference type="PANTHER" id="PTHR30349:SF77">
    <property type="entry name" value="TYROSINE RECOMBINASE XERC"/>
    <property type="match status" value="1"/>
</dbReference>
<comment type="similarity">
    <text evidence="9">Belongs to the 'phage' integrase family. XerC subfamily.</text>
</comment>
<comment type="subunit">
    <text evidence="9">Forms a cyclic heterotetrameric complex composed of two molecules of XerC and two molecules of XerD.</text>
</comment>
<keyword evidence="8 9" id="KW-0131">Cell cycle</keyword>
<name>A0A1H0RMK3_9ACTN</name>
<keyword evidence="5 9" id="KW-0229">DNA integration</keyword>
<comment type="subcellular location">
    <subcellularLocation>
        <location evidence="1 9">Cytoplasm</location>
    </subcellularLocation>
</comment>
<evidence type="ECO:0000313" key="13">
    <source>
        <dbReference type="Proteomes" id="UP000198741"/>
    </source>
</evidence>
<dbReference type="HAMAP" id="MF_01808">
    <property type="entry name" value="Recomb_XerC_XerD"/>
    <property type="match status" value="1"/>
</dbReference>
<feature type="domain" description="Tyr recombinase" evidence="10">
    <location>
        <begin position="125"/>
        <end position="317"/>
    </location>
</feature>
<dbReference type="PROSITE" id="PS51900">
    <property type="entry name" value="CB"/>
    <property type="match status" value="1"/>
</dbReference>
<dbReference type="InterPro" id="IPR013762">
    <property type="entry name" value="Integrase-like_cat_sf"/>
</dbReference>
<feature type="active site" evidence="9">
    <location>
        <position position="295"/>
    </location>
</feature>
<evidence type="ECO:0000256" key="8">
    <source>
        <dbReference type="ARBA" id="ARBA00023306"/>
    </source>
</evidence>
<evidence type="ECO:0000259" key="10">
    <source>
        <dbReference type="PROSITE" id="PS51898"/>
    </source>
</evidence>
<proteinExistence type="inferred from homology"/>
<dbReference type="GO" id="GO:0003677">
    <property type="term" value="F:DNA binding"/>
    <property type="evidence" value="ECO:0007669"/>
    <property type="project" value="UniProtKB-UniRule"/>
</dbReference>
<dbReference type="STRING" id="1090615.SAMN04515671_3638"/>
<dbReference type="InterPro" id="IPR004107">
    <property type="entry name" value="Integrase_SAM-like_N"/>
</dbReference>
<dbReference type="GO" id="GO:0005737">
    <property type="term" value="C:cytoplasm"/>
    <property type="evidence" value="ECO:0007669"/>
    <property type="project" value="UniProtKB-SubCell"/>
</dbReference>
<evidence type="ECO:0000256" key="5">
    <source>
        <dbReference type="ARBA" id="ARBA00022908"/>
    </source>
</evidence>
<dbReference type="GO" id="GO:0009037">
    <property type="term" value="F:tyrosine-based site-specific recombinase activity"/>
    <property type="evidence" value="ECO:0007669"/>
    <property type="project" value="UniProtKB-UniRule"/>
</dbReference>
<dbReference type="GO" id="GO:0007059">
    <property type="term" value="P:chromosome segregation"/>
    <property type="evidence" value="ECO:0007669"/>
    <property type="project" value="UniProtKB-UniRule"/>
</dbReference>
<sequence>MARRSTESTIRELPPALSAALAQYTRHLRSERNLSSATVAGYTADVAALLEHLSRLCAQTDPTVAELDLAALRSWLARLRSTGAARTSLARRAAAARSFTAWSVRAGLAEHDPGTRLSSPRATRSLPPILQPEQAEAMLDPSANAAPEDQSPEATALRERDQAVLEVLYGTMIRVSELTGLNLTDIDRRRRVLRVLGKGAKERTVPYGVPADRALAQWLDHGRLVLAGVGSGSAVFLGVRGGRMDPRAVRTLTHARTAQVPGAPDIGPHGLRHSGATHLLDGGADLRAVQEMLGHASLATTQIYTHISSDRLAAVYRQAHPRA</sequence>
<keyword evidence="3 9" id="KW-0132">Cell division</keyword>
<keyword evidence="2 9" id="KW-0963">Cytoplasm</keyword>
<evidence type="ECO:0000256" key="7">
    <source>
        <dbReference type="ARBA" id="ARBA00023172"/>
    </source>
</evidence>
<evidence type="ECO:0000256" key="1">
    <source>
        <dbReference type="ARBA" id="ARBA00004496"/>
    </source>
</evidence>
<keyword evidence="4 9" id="KW-0159">Chromosome partition</keyword>
<feature type="domain" description="Core-binding (CB)" evidence="11">
    <location>
        <begin position="15"/>
        <end position="104"/>
    </location>
</feature>
<dbReference type="InterPro" id="IPR002104">
    <property type="entry name" value="Integrase_catalytic"/>
</dbReference>
<evidence type="ECO:0000259" key="11">
    <source>
        <dbReference type="PROSITE" id="PS51900"/>
    </source>
</evidence>
<evidence type="ECO:0000256" key="2">
    <source>
        <dbReference type="ARBA" id="ARBA00022490"/>
    </source>
</evidence>
<protein>
    <recommendedName>
        <fullName evidence="9">Tyrosine recombinase XerC</fullName>
    </recommendedName>
</protein>
<dbReference type="Pfam" id="PF00589">
    <property type="entry name" value="Phage_integrase"/>
    <property type="match status" value="1"/>
</dbReference>
<evidence type="ECO:0000256" key="4">
    <source>
        <dbReference type="ARBA" id="ARBA00022829"/>
    </source>
</evidence>
<dbReference type="InterPro" id="IPR023009">
    <property type="entry name" value="Tyrosine_recombinase_XerC/XerD"/>
</dbReference>
<feature type="active site" evidence="9">
    <location>
        <position position="272"/>
    </location>
</feature>
<dbReference type="InterPro" id="IPR050090">
    <property type="entry name" value="Tyrosine_recombinase_XerCD"/>
</dbReference>
<evidence type="ECO:0000256" key="6">
    <source>
        <dbReference type="ARBA" id="ARBA00023125"/>
    </source>
</evidence>
<dbReference type="PROSITE" id="PS51898">
    <property type="entry name" value="TYR_RECOMBINASE"/>
    <property type="match status" value="1"/>
</dbReference>
<reference evidence="12 13" key="1">
    <citation type="submission" date="2016-10" db="EMBL/GenBank/DDBJ databases">
        <authorList>
            <person name="de Groot N.N."/>
        </authorList>
    </citation>
    <scope>NUCLEOTIDE SEQUENCE [LARGE SCALE GENOMIC DNA]</scope>
    <source>
        <strain evidence="13">P4-7,KCTC 19426,CECT 7604</strain>
    </source>
</reference>
<dbReference type="InterPro" id="IPR011010">
    <property type="entry name" value="DNA_brk_join_enz"/>
</dbReference>
<dbReference type="SUPFAM" id="SSF47823">
    <property type="entry name" value="lambda integrase-like, N-terminal domain"/>
    <property type="match status" value="1"/>
</dbReference>
<keyword evidence="7 9" id="KW-0233">DNA recombination</keyword>
<dbReference type="Gene3D" id="1.10.443.10">
    <property type="entry name" value="Intergrase catalytic core"/>
    <property type="match status" value="1"/>
</dbReference>
<dbReference type="SUPFAM" id="SSF56349">
    <property type="entry name" value="DNA breaking-rejoining enzymes"/>
    <property type="match status" value="1"/>
</dbReference>
<keyword evidence="13" id="KW-1185">Reference proteome</keyword>
<evidence type="ECO:0000313" key="12">
    <source>
        <dbReference type="EMBL" id="SDP30216.1"/>
    </source>
</evidence>
<evidence type="ECO:0000256" key="9">
    <source>
        <dbReference type="HAMAP-Rule" id="MF_01808"/>
    </source>
</evidence>
<gene>
    <name evidence="9" type="primary">xerC</name>
    <name evidence="12" type="ORF">SAMN04515671_3638</name>
</gene>
<dbReference type="PANTHER" id="PTHR30349">
    <property type="entry name" value="PHAGE INTEGRASE-RELATED"/>
    <property type="match status" value="1"/>
</dbReference>
<feature type="active site" evidence="9">
    <location>
        <position position="174"/>
    </location>
</feature>
<dbReference type="Pfam" id="PF02899">
    <property type="entry name" value="Phage_int_SAM_1"/>
    <property type="match status" value="1"/>
</dbReference>
<accession>A0A1H0RMK3</accession>
<dbReference type="InterPro" id="IPR044068">
    <property type="entry name" value="CB"/>
</dbReference>
<dbReference type="EMBL" id="LT629710">
    <property type="protein sequence ID" value="SDP30216.1"/>
    <property type="molecule type" value="Genomic_DNA"/>
</dbReference>